<accession>A0A937CV04</accession>
<feature type="disulfide bond" evidence="14">
    <location>
        <begin position="97"/>
        <end position="128"/>
    </location>
</feature>
<feature type="domain" description="Methylamine/Aralkylamine dehydrogenase light chain C-terminal" evidence="17">
    <location>
        <begin position="71"/>
        <end position="177"/>
    </location>
</feature>
<dbReference type="PIRSF" id="PIRSF000192">
    <property type="entry name" value="Amine_dh_beta"/>
    <property type="match status" value="1"/>
</dbReference>
<feature type="binding site" evidence="12">
    <location>
        <position position="83"/>
    </location>
    <ligand>
        <name>substrate</name>
    </ligand>
</feature>
<evidence type="ECO:0000256" key="10">
    <source>
        <dbReference type="PIRNR" id="PIRNR000192"/>
    </source>
</evidence>
<dbReference type="GO" id="GO:0030058">
    <property type="term" value="F:aliphatic amine dehydrogenase activity"/>
    <property type="evidence" value="ECO:0007669"/>
    <property type="project" value="UniProtKB-UniRule"/>
</dbReference>
<reference evidence="18 19" key="1">
    <citation type="journal article" date="2017" name="Int. J. Syst. Evol. Microbiol.">
        <title>Ramlibacter monticola sp. nov., isolated from forest soil.</title>
        <authorList>
            <person name="Chaudhary D.K."/>
            <person name="Kim J."/>
        </authorList>
    </citation>
    <scope>NUCLEOTIDE SEQUENCE [LARGE SCALE GENOMIC DNA]</scope>
    <source>
        <strain evidence="18 19">KACC 19175</strain>
    </source>
</reference>
<evidence type="ECO:0000256" key="13">
    <source>
        <dbReference type="PIRSR" id="PIRSR000192-3"/>
    </source>
</evidence>
<name>A0A937CV04_9BURK</name>
<feature type="modified residue" description="Tryptophylquinone" evidence="16">
    <location>
        <position position="108"/>
    </location>
</feature>
<feature type="active site" description="Proton acceptor" evidence="11">
    <location>
        <position position="127"/>
    </location>
</feature>
<evidence type="ECO:0000256" key="3">
    <source>
        <dbReference type="ARBA" id="ARBA00022448"/>
    </source>
</evidence>
<evidence type="ECO:0000256" key="1">
    <source>
        <dbReference type="ARBA" id="ARBA00004418"/>
    </source>
</evidence>
<dbReference type="Proteomes" id="UP000599109">
    <property type="component" value="Unassembled WGS sequence"/>
</dbReference>
<feature type="disulfide bond" evidence="14">
    <location>
        <begin position="129"/>
        <end position="160"/>
    </location>
</feature>
<dbReference type="InterPro" id="IPR013504">
    <property type="entry name" value="MADH/AADH_Ltc_C_dom"/>
</dbReference>
<evidence type="ECO:0000256" key="14">
    <source>
        <dbReference type="PIRSR" id="PIRSR000192-4"/>
    </source>
</evidence>
<evidence type="ECO:0000256" key="12">
    <source>
        <dbReference type="PIRSR" id="PIRSR000192-2"/>
    </source>
</evidence>
<comment type="similarity">
    <text evidence="2 10">Belongs to the aromatic amine dehydrogenase light chain family.</text>
</comment>
<comment type="subcellular location">
    <subcellularLocation>
        <location evidence="1 10">Periplasm</location>
    </subcellularLocation>
</comment>
<proteinExistence type="inferred from homology"/>
<dbReference type="Pfam" id="PF02975">
    <property type="entry name" value="Me-amine-dh_L"/>
    <property type="match status" value="1"/>
</dbReference>
<dbReference type="RefSeq" id="WP_201676534.1">
    <property type="nucleotide sequence ID" value="NZ_JAEQNE010000006.1"/>
</dbReference>
<feature type="disulfide bond" evidence="14">
    <location>
        <begin position="74"/>
        <end position="139"/>
    </location>
</feature>
<gene>
    <name evidence="18" type="ORF">JJ685_22300</name>
</gene>
<protein>
    <submittedName>
        <fullName evidence="18">Amine dehydrogenase</fullName>
    </submittedName>
</protein>
<comment type="caution">
    <text evidence="18">The sequence shown here is derived from an EMBL/GenBank/DDBJ whole genome shotgun (WGS) entry which is preliminary data.</text>
</comment>
<feature type="disulfide bond" evidence="14">
    <location>
        <begin position="89"/>
        <end position="137"/>
    </location>
</feature>
<feature type="binding site" evidence="12">
    <location>
        <begin position="155"/>
        <end position="157"/>
    </location>
    <ligand>
        <name>substrate</name>
    </ligand>
</feature>
<dbReference type="InterPro" id="IPR016008">
    <property type="entry name" value="Amine_DH_Ltc"/>
</dbReference>
<evidence type="ECO:0000256" key="4">
    <source>
        <dbReference type="ARBA" id="ARBA00022709"/>
    </source>
</evidence>
<evidence type="ECO:0000256" key="9">
    <source>
        <dbReference type="ARBA" id="ARBA00023157"/>
    </source>
</evidence>
<evidence type="ECO:0000256" key="8">
    <source>
        <dbReference type="ARBA" id="ARBA00023002"/>
    </source>
</evidence>
<dbReference type="GO" id="GO:0042597">
    <property type="term" value="C:periplasmic space"/>
    <property type="evidence" value="ECO:0007669"/>
    <property type="project" value="UniProtKB-SubCell"/>
</dbReference>
<evidence type="ECO:0000256" key="11">
    <source>
        <dbReference type="PIRSR" id="PIRSR000192-1"/>
    </source>
</evidence>
<feature type="active site" description="Tryptophylquinone 6'-substrate hemiaminal intermediate" evidence="11">
    <location>
        <position position="108"/>
    </location>
</feature>
<evidence type="ECO:0000256" key="6">
    <source>
        <dbReference type="ARBA" id="ARBA00022764"/>
    </source>
</evidence>
<dbReference type="SUPFAM" id="SSF57561">
    <property type="entry name" value="Methylamine dehydrogenase, L chain"/>
    <property type="match status" value="1"/>
</dbReference>
<evidence type="ECO:0000256" key="2">
    <source>
        <dbReference type="ARBA" id="ARBA00010711"/>
    </source>
</evidence>
<comment type="subunit">
    <text evidence="10">Heterotetramer of two light and two heavy chains.</text>
</comment>
<evidence type="ECO:0000313" key="18">
    <source>
        <dbReference type="EMBL" id="MBL0393886.1"/>
    </source>
</evidence>
<organism evidence="18 19">
    <name type="scientific">Ramlibacter monticola</name>
    <dbReference type="NCBI Taxonomy" id="1926872"/>
    <lineage>
        <taxon>Bacteria</taxon>
        <taxon>Pseudomonadati</taxon>
        <taxon>Pseudomonadota</taxon>
        <taxon>Betaproteobacteria</taxon>
        <taxon>Burkholderiales</taxon>
        <taxon>Comamonadaceae</taxon>
        <taxon>Ramlibacter</taxon>
    </lineage>
</organism>
<sequence>MNRLFAFIDRLAERNTRTLASRTSRRGMLARIGRVALGSALALPVLPFDRTSQAHAAGAHGAAGGKKKPGTTDCDYWRYCSVDGFLCSCCGGSATTCPPGTSPSKVTWVGTCHNPADGRDYLVSYNDCCGRTTCGRCFCNTNHGDRPGYRLGVHNDVNWCMSNDSSMYHCTVSVIVGVAEKE</sequence>
<keyword evidence="4" id="KW-0824">TTQ</keyword>
<feature type="site" description="Transition state stabilizer" evidence="13">
    <location>
        <position position="171"/>
    </location>
</feature>
<dbReference type="InterPro" id="IPR036560">
    <property type="entry name" value="MADH/AADH_L_sf"/>
</dbReference>
<feature type="disulfide bond" evidence="14">
    <location>
        <begin position="80"/>
        <end position="112"/>
    </location>
</feature>
<evidence type="ECO:0000259" key="17">
    <source>
        <dbReference type="Pfam" id="PF02975"/>
    </source>
</evidence>
<feature type="disulfide bond" evidence="14">
    <location>
        <begin position="87"/>
        <end position="170"/>
    </location>
</feature>
<evidence type="ECO:0000256" key="7">
    <source>
        <dbReference type="ARBA" id="ARBA00022982"/>
    </source>
</evidence>
<keyword evidence="5" id="KW-0732">Signal</keyword>
<evidence type="ECO:0000256" key="5">
    <source>
        <dbReference type="ARBA" id="ARBA00022729"/>
    </source>
</evidence>
<dbReference type="AlphaFoldDB" id="A0A937CV04"/>
<keyword evidence="19" id="KW-1185">Reference proteome</keyword>
<keyword evidence="3 10" id="KW-0813">Transport</keyword>
<evidence type="ECO:0000256" key="15">
    <source>
        <dbReference type="PIRSR" id="PIRSR000192-5"/>
    </source>
</evidence>
<dbReference type="EMBL" id="JAEQNE010000006">
    <property type="protein sequence ID" value="MBL0393886.1"/>
    <property type="molecule type" value="Genomic_DNA"/>
</dbReference>
<evidence type="ECO:0000313" key="19">
    <source>
        <dbReference type="Proteomes" id="UP000599109"/>
    </source>
</evidence>
<dbReference type="GO" id="GO:0009308">
    <property type="term" value="P:amine metabolic process"/>
    <property type="evidence" value="ECO:0007669"/>
    <property type="project" value="UniProtKB-UniRule"/>
</dbReference>
<keyword evidence="8 10" id="KW-0560">Oxidoreductase</keyword>
<keyword evidence="6 10" id="KW-0574">Periplasm</keyword>
<feature type="cross-link" description="Tryptophan tryptophylquinone (Trp-Trp)" evidence="15">
    <location>
        <begin position="108"/>
        <end position="159"/>
    </location>
</feature>
<keyword evidence="9" id="KW-1015">Disulfide bond</keyword>
<feature type="disulfide bond" evidence="14">
    <location>
        <begin position="90"/>
        <end position="134"/>
    </location>
</feature>
<evidence type="ECO:0000256" key="16">
    <source>
        <dbReference type="PIRSR" id="PIRSR000192-6"/>
    </source>
</evidence>
<dbReference type="Gene3D" id="2.60.30.10">
    <property type="entry name" value="Methylamine/Aralkylamine dehydrogenase light chain"/>
    <property type="match status" value="1"/>
</dbReference>
<keyword evidence="7 10" id="KW-0249">Electron transport</keyword>